<evidence type="ECO:0000313" key="3">
    <source>
        <dbReference type="Proteomes" id="UP000276834"/>
    </source>
</evidence>
<dbReference type="EMBL" id="QUSF01000007">
    <property type="protein sequence ID" value="RLW07647.1"/>
    <property type="molecule type" value="Genomic_DNA"/>
</dbReference>
<gene>
    <name evidence="2" type="ORF">DV515_00003578</name>
</gene>
<organism evidence="2 3">
    <name type="scientific">Chloebia gouldiae</name>
    <name type="common">Gouldian finch</name>
    <name type="synonym">Erythrura gouldiae</name>
    <dbReference type="NCBI Taxonomy" id="44316"/>
    <lineage>
        <taxon>Eukaryota</taxon>
        <taxon>Metazoa</taxon>
        <taxon>Chordata</taxon>
        <taxon>Craniata</taxon>
        <taxon>Vertebrata</taxon>
        <taxon>Euteleostomi</taxon>
        <taxon>Archelosauria</taxon>
        <taxon>Archosauria</taxon>
        <taxon>Dinosauria</taxon>
        <taxon>Saurischia</taxon>
        <taxon>Theropoda</taxon>
        <taxon>Coelurosauria</taxon>
        <taxon>Aves</taxon>
        <taxon>Neognathae</taxon>
        <taxon>Neoaves</taxon>
        <taxon>Telluraves</taxon>
        <taxon>Australaves</taxon>
        <taxon>Passeriformes</taxon>
        <taxon>Passeroidea</taxon>
        <taxon>Passeridae</taxon>
        <taxon>Chloebia</taxon>
    </lineage>
</organism>
<proteinExistence type="predicted"/>
<name>A0A3L8SSW3_CHLGU</name>
<dbReference type="Proteomes" id="UP000276834">
    <property type="component" value="Unassembled WGS sequence"/>
</dbReference>
<protein>
    <submittedName>
        <fullName evidence="2">Uncharacterized protein</fullName>
    </submittedName>
</protein>
<comment type="caution">
    <text evidence="2">The sequence shown here is derived from an EMBL/GenBank/DDBJ whole genome shotgun (WGS) entry which is preliminary data.</text>
</comment>
<accession>A0A3L8SSW3</accession>
<dbReference type="AlphaFoldDB" id="A0A3L8SSW3"/>
<evidence type="ECO:0000313" key="2">
    <source>
        <dbReference type="EMBL" id="RLW07647.1"/>
    </source>
</evidence>
<keyword evidence="3" id="KW-1185">Reference proteome</keyword>
<reference evidence="2 3" key="1">
    <citation type="journal article" date="2018" name="Proc. R. Soc. B">
        <title>A non-coding region near Follistatin controls head colour polymorphism in the Gouldian finch.</title>
        <authorList>
            <person name="Toomey M.B."/>
            <person name="Marques C.I."/>
            <person name="Andrade P."/>
            <person name="Araujo P.M."/>
            <person name="Sabatino S."/>
            <person name="Gazda M.A."/>
            <person name="Afonso S."/>
            <person name="Lopes R.J."/>
            <person name="Corbo J.C."/>
            <person name="Carneiro M."/>
        </authorList>
    </citation>
    <scope>NUCLEOTIDE SEQUENCE [LARGE SCALE GENOMIC DNA]</scope>
    <source>
        <strain evidence="2">Red01</strain>
        <tissue evidence="2">Muscle</tissue>
    </source>
</reference>
<feature type="region of interest" description="Disordered" evidence="1">
    <location>
        <begin position="1"/>
        <end position="29"/>
    </location>
</feature>
<feature type="compositionally biased region" description="Basic and acidic residues" evidence="1">
    <location>
        <begin position="1"/>
        <end position="12"/>
    </location>
</feature>
<sequence length="62" mass="6869">MQVEAGAERGGRSVEPSRAAEGSEESTALFIPRLPPGSLVSREWIGCLLLHPTRHWRREPCT</sequence>
<evidence type="ECO:0000256" key="1">
    <source>
        <dbReference type="SAM" id="MobiDB-lite"/>
    </source>
</evidence>